<evidence type="ECO:0000256" key="4">
    <source>
        <dbReference type="PIRSR" id="PIRSR606118-50"/>
    </source>
</evidence>
<dbReference type="OrthoDB" id="9797501at2"/>
<dbReference type="PROSITE" id="PS00397">
    <property type="entry name" value="RECOMBINASES_1"/>
    <property type="match status" value="1"/>
</dbReference>
<evidence type="ECO:0000313" key="7">
    <source>
        <dbReference type="EMBL" id="TYZ22599.1"/>
    </source>
</evidence>
<dbReference type="PROSITE" id="PS51736">
    <property type="entry name" value="RECOMBINASES_3"/>
    <property type="match status" value="1"/>
</dbReference>
<evidence type="ECO:0000256" key="1">
    <source>
        <dbReference type="ARBA" id="ARBA00022908"/>
    </source>
</evidence>
<dbReference type="SUPFAM" id="SSF53041">
    <property type="entry name" value="Resolvase-like"/>
    <property type="match status" value="1"/>
</dbReference>
<dbReference type="Pfam" id="PF00239">
    <property type="entry name" value="Resolvase"/>
    <property type="match status" value="1"/>
</dbReference>
<dbReference type="PANTHER" id="PTHR30461:SF2">
    <property type="entry name" value="SERINE RECOMBINASE PINE-RELATED"/>
    <property type="match status" value="1"/>
</dbReference>
<dbReference type="InterPro" id="IPR006118">
    <property type="entry name" value="Recombinase_CS"/>
</dbReference>
<dbReference type="GO" id="GO:0000150">
    <property type="term" value="F:DNA strand exchange activity"/>
    <property type="evidence" value="ECO:0007669"/>
    <property type="project" value="InterPro"/>
</dbReference>
<evidence type="ECO:0000256" key="5">
    <source>
        <dbReference type="PROSITE-ProRule" id="PRU10137"/>
    </source>
</evidence>
<dbReference type="AlphaFoldDB" id="A0A5D6W6H9"/>
<evidence type="ECO:0000313" key="8">
    <source>
        <dbReference type="Proteomes" id="UP000323646"/>
    </source>
</evidence>
<organism evidence="7 8">
    <name type="scientific">Selenomonas ruminis</name>
    <dbReference type="NCBI Taxonomy" id="2593411"/>
    <lineage>
        <taxon>Bacteria</taxon>
        <taxon>Bacillati</taxon>
        <taxon>Bacillota</taxon>
        <taxon>Negativicutes</taxon>
        <taxon>Selenomonadales</taxon>
        <taxon>Selenomonadaceae</taxon>
        <taxon>Selenomonas</taxon>
    </lineage>
</organism>
<dbReference type="RefSeq" id="WP_149171518.1">
    <property type="nucleotide sequence ID" value="NZ_VTOY01000005.1"/>
</dbReference>
<dbReference type="CDD" id="cd03768">
    <property type="entry name" value="SR_ResInv"/>
    <property type="match status" value="1"/>
</dbReference>
<keyword evidence="2" id="KW-0238">DNA-binding</keyword>
<protein>
    <submittedName>
        <fullName evidence="7">Recombinase family protein</fullName>
    </submittedName>
</protein>
<keyword evidence="1" id="KW-0229">DNA integration</keyword>
<evidence type="ECO:0000259" key="6">
    <source>
        <dbReference type="PROSITE" id="PS51736"/>
    </source>
</evidence>
<dbReference type="GO" id="GO:0015074">
    <property type="term" value="P:DNA integration"/>
    <property type="evidence" value="ECO:0007669"/>
    <property type="project" value="UniProtKB-KW"/>
</dbReference>
<dbReference type="InterPro" id="IPR006119">
    <property type="entry name" value="Resolv_N"/>
</dbReference>
<name>A0A5D6W6H9_9FIRM</name>
<accession>A0A5D6W6H9</accession>
<comment type="caution">
    <text evidence="7">The sequence shown here is derived from an EMBL/GenBank/DDBJ whole genome shotgun (WGS) entry which is preliminary data.</text>
</comment>
<evidence type="ECO:0000256" key="2">
    <source>
        <dbReference type="ARBA" id="ARBA00023125"/>
    </source>
</evidence>
<dbReference type="EMBL" id="VTOY01000005">
    <property type="protein sequence ID" value="TYZ22599.1"/>
    <property type="molecule type" value="Genomic_DNA"/>
</dbReference>
<dbReference type="Proteomes" id="UP000323646">
    <property type="component" value="Unassembled WGS sequence"/>
</dbReference>
<sequence length="201" mass="23571">MQQLLGYVRVSTREQNLDRQLAAMKRMGIKPKNIYMDKLSGKDFSRPQYQKLMRRINSETILCIHSIDRLGRNYKEVLEQWRQITKIKGADIVVLDMPLLDTRKGRDLLGTFVSDVILQVLSFVAENERRNIRKRQAEGIAEARKRGVRFGRPCKPLPPGFLQAYAAWREGRMSMNQAARQINMPVSTFYNKCQQRKKRER</sequence>
<dbReference type="GO" id="GO:0003677">
    <property type="term" value="F:DNA binding"/>
    <property type="evidence" value="ECO:0007669"/>
    <property type="project" value="UniProtKB-KW"/>
</dbReference>
<dbReference type="InterPro" id="IPR050639">
    <property type="entry name" value="SSR_resolvase"/>
</dbReference>
<dbReference type="PANTHER" id="PTHR30461">
    <property type="entry name" value="DNA-INVERTASE FROM LAMBDOID PROPHAGE"/>
    <property type="match status" value="1"/>
</dbReference>
<dbReference type="SMART" id="SM00857">
    <property type="entry name" value="Resolvase"/>
    <property type="match status" value="1"/>
</dbReference>
<proteinExistence type="predicted"/>
<feature type="domain" description="Resolvase/invertase-type recombinase catalytic" evidence="6">
    <location>
        <begin position="3"/>
        <end position="147"/>
    </location>
</feature>
<reference evidence="7 8" key="1">
    <citation type="submission" date="2019-08" db="EMBL/GenBank/DDBJ databases">
        <title>Selenomonas sp. mPRGC5 and Selenomonas sp. mPRGC8 isolated from ruminal fluid of dairy goat (Capra hircus).</title>
        <authorList>
            <person name="Poothong S."/>
            <person name="Nuengjamnong C."/>
            <person name="Tanasupawat S."/>
        </authorList>
    </citation>
    <scope>NUCLEOTIDE SEQUENCE [LARGE SCALE GENOMIC DNA]</scope>
    <source>
        <strain evidence="8">mPRGC5</strain>
    </source>
</reference>
<keyword evidence="8" id="KW-1185">Reference proteome</keyword>
<gene>
    <name evidence="7" type="ORF">FZ040_08095</name>
</gene>
<dbReference type="Gene3D" id="3.40.50.1390">
    <property type="entry name" value="Resolvase, N-terminal catalytic domain"/>
    <property type="match status" value="1"/>
</dbReference>
<evidence type="ECO:0000256" key="3">
    <source>
        <dbReference type="ARBA" id="ARBA00023172"/>
    </source>
</evidence>
<dbReference type="InterPro" id="IPR036162">
    <property type="entry name" value="Resolvase-like_N_sf"/>
</dbReference>
<keyword evidence="3" id="KW-0233">DNA recombination</keyword>
<feature type="active site" description="O-(5'-phospho-DNA)-serine intermediate" evidence="4 5">
    <location>
        <position position="11"/>
    </location>
</feature>